<organism evidence="1 2">
    <name type="scientific">Gallionella capsiferriformans (strain ES-2)</name>
    <name type="common">Gallionella ferruginea capsiferriformans (strain ES-2)</name>
    <dbReference type="NCBI Taxonomy" id="395494"/>
    <lineage>
        <taxon>Bacteria</taxon>
        <taxon>Pseudomonadati</taxon>
        <taxon>Pseudomonadota</taxon>
        <taxon>Betaproteobacteria</taxon>
        <taxon>Nitrosomonadales</taxon>
        <taxon>Gallionellaceae</taxon>
        <taxon>Gallionella</taxon>
    </lineage>
</organism>
<evidence type="ECO:0008006" key="3">
    <source>
        <dbReference type="Google" id="ProtNLM"/>
    </source>
</evidence>
<dbReference type="HOGENOM" id="CLU_2206242_0_0_4"/>
<protein>
    <recommendedName>
        <fullName evidence="3">Lipoprotein</fullName>
    </recommendedName>
</protein>
<accession>D9SGR2</accession>
<evidence type="ECO:0000313" key="1">
    <source>
        <dbReference type="EMBL" id="ADL55709.1"/>
    </source>
</evidence>
<evidence type="ECO:0000313" key="2">
    <source>
        <dbReference type="Proteomes" id="UP000001235"/>
    </source>
</evidence>
<dbReference type="KEGG" id="gca:Galf_1697"/>
<proteinExistence type="predicted"/>
<dbReference type="PROSITE" id="PS51257">
    <property type="entry name" value="PROKAR_LIPOPROTEIN"/>
    <property type="match status" value="1"/>
</dbReference>
<dbReference type="EMBL" id="CP002159">
    <property type="protein sequence ID" value="ADL55709.1"/>
    <property type="molecule type" value="Genomic_DNA"/>
</dbReference>
<sequence precursor="true">MRYNAGMNIQPLTSLLTLCLVAAALLFSLWVGCAQSFCAQDVIGSGHLELTLGSDIQVDDADNIAAIISSPARTIQAPHRENYSKWLAQVVLFNCFSPPDRPPILAA</sequence>
<dbReference type="STRING" id="395494.Galf_1697"/>
<dbReference type="AlphaFoldDB" id="D9SGR2"/>
<reference evidence="1 2" key="1">
    <citation type="submission" date="2010-08" db="EMBL/GenBank/DDBJ databases">
        <title>Complete sequence of Gallionella capsiferriformans ES-2.</title>
        <authorList>
            <consortium name="US DOE Joint Genome Institute"/>
            <person name="Lucas S."/>
            <person name="Copeland A."/>
            <person name="Lapidus A."/>
            <person name="Cheng J.-F."/>
            <person name="Bruce D."/>
            <person name="Goodwin L."/>
            <person name="Pitluck S."/>
            <person name="Chertkov O."/>
            <person name="Davenport K.W."/>
            <person name="Detter J.C."/>
            <person name="Han C."/>
            <person name="Tapia R."/>
            <person name="Land M."/>
            <person name="Hauser L."/>
            <person name="Chang Y.-J."/>
            <person name="Jeffries C."/>
            <person name="Kyrpides N."/>
            <person name="Ivanova N."/>
            <person name="Mikhailova N."/>
            <person name="Shelobolina E.S."/>
            <person name="Picardal F."/>
            <person name="Roden E."/>
            <person name="Emerson D."/>
            <person name="Woyke T."/>
        </authorList>
    </citation>
    <scope>NUCLEOTIDE SEQUENCE [LARGE SCALE GENOMIC DNA]</scope>
    <source>
        <strain evidence="1 2">ES-2</strain>
    </source>
</reference>
<gene>
    <name evidence="1" type="ordered locus">Galf_1697</name>
</gene>
<dbReference type="Proteomes" id="UP000001235">
    <property type="component" value="Chromosome"/>
</dbReference>
<name>D9SGR2_GALCS</name>
<keyword evidence="2" id="KW-1185">Reference proteome</keyword>